<proteinExistence type="predicted"/>
<feature type="non-terminal residue" evidence="3">
    <location>
        <position position="103"/>
    </location>
</feature>
<protein>
    <submittedName>
        <fullName evidence="3">Uncharacterized protein</fullName>
    </submittedName>
</protein>
<accession>A0A199V3A7</accession>
<feature type="chain" id="PRO_5008285646" evidence="2">
    <location>
        <begin position="38"/>
        <end position="103"/>
    </location>
</feature>
<feature type="compositionally biased region" description="Low complexity" evidence="1">
    <location>
        <begin position="49"/>
        <end position="70"/>
    </location>
</feature>
<feature type="non-terminal residue" evidence="3">
    <location>
        <position position="1"/>
    </location>
</feature>
<gene>
    <name evidence="3" type="ORF">ACMD2_09299</name>
</gene>
<organism evidence="3 4">
    <name type="scientific">Ananas comosus</name>
    <name type="common">Pineapple</name>
    <name type="synonym">Ananas ananas</name>
    <dbReference type="NCBI Taxonomy" id="4615"/>
    <lineage>
        <taxon>Eukaryota</taxon>
        <taxon>Viridiplantae</taxon>
        <taxon>Streptophyta</taxon>
        <taxon>Embryophyta</taxon>
        <taxon>Tracheophyta</taxon>
        <taxon>Spermatophyta</taxon>
        <taxon>Magnoliopsida</taxon>
        <taxon>Liliopsida</taxon>
        <taxon>Poales</taxon>
        <taxon>Bromeliaceae</taxon>
        <taxon>Bromelioideae</taxon>
        <taxon>Ananas</taxon>
    </lineage>
</organism>
<dbReference type="AlphaFoldDB" id="A0A199V3A7"/>
<evidence type="ECO:0000313" key="4">
    <source>
        <dbReference type="Proteomes" id="UP000092600"/>
    </source>
</evidence>
<sequence>QFSLSSTISLRLRLLAPLLLLLGFHFAPLLTPPPWLAEAPEKVGTSCCSTGRSSKKPTSTSSSGPTSSSCSGWWIYSRRNWIHNCSRFYFGFTCRFTSLWSYI</sequence>
<reference evidence="3 4" key="1">
    <citation type="journal article" date="2016" name="DNA Res.">
        <title>The draft genome of MD-2 pineapple using hybrid error correction of long reads.</title>
        <authorList>
            <person name="Redwan R.M."/>
            <person name="Saidin A."/>
            <person name="Kumar S.V."/>
        </authorList>
    </citation>
    <scope>NUCLEOTIDE SEQUENCE [LARGE SCALE GENOMIC DNA]</scope>
    <source>
        <strain evidence="4">cv. MD2</strain>
        <tissue evidence="3">Leaf</tissue>
    </source>
</reference>
<feature type="region of interest" description="Disordered" evidence="1">
    <location>
        <begin position="40"/>
        <end position="70"/>
    </location>
</feature>
<keyword evidence="2" id="KW-0732">Signal</keyword>
<comment type="caution">
    <text evidence="3">The sequence shown here is derived from an EMBL/GenBank/DDBJ whole genome shotgun (WGS) entry which is preliminary data.</text>
</comment>
<dbReference type="EMBL" id="LSRQ01003443">
    <property type="protein sequence ID" value="OAY71539.1"/>
    <property type="molecule type" value="Genomic_DNA"/>
</dbReference>
<dbReference type="Proteomes" id="UP000092600">
    <property type="component" value="Unassembled WGS sequence"/>
</dbReference>
<evidence type="ECO:0000256" key="2">
    <source>
        <dbReference type="SAM" id="SignalP"/>
    </source>
</evidence>
<evidence type="ECO:0000313" key="3">
    <source>
        <dbReference type="EMBL" id="OAY71539.1"/>
    </source>
</evidence>
<evidence type="ECO:0000256" key="1">
    <source>
        <dbReference type="SAM" id="MobiDB-lite"/>
    </source>
</evidence>
<feature type="signal peptide" evidence="2">
    <location>
        <begin position="1"/>
        <end position="37"/>
    </location>
</feature>
<name>A0A199V3A7_ANACO</name>